<keyword evidence="3 7" id="KW-0028">Amino-acid biosynthesis</keyword>
<dbReference type="GO" id="GO:0008652">
    <property type="term" value="P:amino acid biosynthetic process"/>
    <property type="evidence" value="ECO:0007669"/>
    <property type="project" value="UniProtKB-KW"/>
</dbReference>
<dbReference type="EMBL" id="DVJO01000083">
    <property type="protein sequence ID" value="HIS82717.1"/>
    <property type="molecule type" value="Genomic_DNA"/>
</dbReference>
<comment type="function">
    <text evidence="7">Involved in the biosynthesis of the chorismate, which leads to the biosynthesis of aromatic amino acids. Catalyzes the reversible NADPH linked reduction of 3-dehydroshikimate (DHSA) to yield shikimate (SA).</text>
</comment>
<evidence type="ECO:0000313" key="11">
    <source>
        <dbReference type="Proteomes" id="UP000824139"/>
    </source>
</evidence>
<feature type="binding site" evidence="7">
    <location>
        <position position="86"/>
    </location>
    <ligand>
        <name>shikimate</name>
        <dbReference type="ChEBI" id="CHEBI:36208"/>
    </ligand>
</feature>
<dbReference type="SUPFAM" id="SSF53223">
    <property type="entry name" value="Aminoacid dehydrogenase-like, N-terminal domain"/>
    <property type="match status" value="1"/>
</dbReference>
<evidence type="ECO:0000256" key="3">
    <source>
        <dbReference type="ARBA" id="ARBA00022605"/>
    </source>
</evidence>
<comment type="similarity">
    <text evidence="7">Belongs to the shikimate dehydrogenase family.</text>
</comment>
<feature type="binding site" evidence="7">
    <location>
        <position position="225"/>
    </location>
    <ligand>
        <name>shikimate</name>
        <dbReference type="ChEBI" id="CHEBI:36208"/>
    </ligand>
</feature>
<dbReference type="GO" id="GO:0009073">
    <property type="term" value="P:aromatic amino acid family biosynthetic process"/>
    <property type="evidence" value="ECO:0007669"/>
    <property type="project" value="UniProtKB-KW"/>
</dbReference>
<protein>
    <recommendedName>
        <fullName evidence="2 7">Shikimate dehydrogenase (NADP(+))</fullName>
        <shortName evidence="7">SDH</shortName>
        <ecNumber evidence="2 7">1.1.1.25</ecNumber>
    </recommendedName>
</protein>
<dbReference type="GO" id="GO:0050661">
    <property type="term" value="F:NADP binding"/>
    <property type="evidence" value="ECO:0007669"/>
    <property type="project" value="InterPro"/>
</dbReference>
<feature type="domain" description="SDH C-terminal" evidence="9">
    <location>
        <begin position="246"/>
        <end position="272"/>
    </location>
</feature>
<comment type="catalytic activity">
    <reaction evidence="7">
        <text>shikimate + NADP(+) = 3-dehydroshikimate + NADPH + H(+)</text>
        <dbReference type="Rhea" id="RHEA:17737"/>
        <dbReference type="ChEBI" id="CHEBI:15378"/>
        <dbReference type="ChEBI" id="CHEBI:16630"/>
        <dbReference type="ChEBI" id="CHEBI:36208"/>
        <dbReference type="ChEBI" id="CHEBI:57783"/>
        <dbReference type="ChEBI" id="CHEBI:58349"/>
        <dbReference type="EC" id="1.1.1.25"/>
    </reaction>
</comment>
<evidence type="ECO:0000256" key="2">
    <source>
        <dbReference type="ARBA" id="ARBA00012962"/>
    </source>
</evidence>
<dbReference type="GO" id="GO:0019632">
    <property type="term" value="P:shikimate metabolic process"/>
    <property type="evidence" value="ECO:0007669"/>
    <property type="project" value="InterPro"/>
</dbReference>
<dbReference type="InterPro" id="IPR041121">
    <property type="entry name" value="SDH_C"/>
</dbReference>
<comment type="subunit">
    <text evidence="7">Homodimer.</text>
</comment>
<feature type="binding site" evidence="7">
    <location>
        <position position="253"/>
    </location>
    <ligand>
        <name>shikimate</name>
        <dbReference type="ChEBI" id="CHEBI:36208"/>
    </ligand>
</feature>
<dbReference type="InterPro" id="IPR011342">
    <property type="entry name" value="Shikimate_DH"/>
</dbReference>
<reference evidence="10" key="1">
    <citation type="submission" date="2020-10" db="EMBL/GenBank/DDBJ databases">
        <authorList>
            <person name="Gilroy R."/>
        </authorList>
    </citation>
    <scope>NUCLEOTIDE SEQUENCE</scope>
    <source>
        <strain evidence="10">CHK152-2994</strain>
    </source>
</reference>
<dbReference type="InterPro" id="IPR013708">
    <property type="entry name" value="Shikimate_DH-bd_N"/>
</dbReference>
<dbReference type="HAMAP" id="MF_00222">
    <property type="entry name" value="Shikimate_DH_AroE"/>
    <property type="match status" value="1"/>
</dbReference>
<evidence type="ECO:0000256" key="4">
    <source>
        <dbReference type="ARBA" id="ARBA00022857"/>
    </source>
</evidence>
<evidence type="ECO:0000259" key="9">
    <source>
        <dbReference type="Pfam" id="PF18317"/>
    </source>
</evidence>
<dbReference type="GO" id="GO:0004764">
    <property type="term" value="F:shikimate 3-dehydrogenase (NADP+) activity"/>
    <property type="evidence" value="ECO:0007669"/>
    <property type="project" value="UniProtKB-UniRule"/>
</dbReference>
<feature type="domain" description="Shikimate dehydrogenase substrate binding N-terminal" evidence="8">
    <location>
        <begin position="6"/>
        <end position="88"/>
    </location>
</feature>
<dbReference type="PANTHER" id="PTHR21089:SF1">
    <property type="entry name" value="BIFUNCTIONAL 3-DEHYDROQUINATE DEHYDRATASE_SHIKIMATE DEHYDROGENASE, CHLOROPLASTIC"/>
    <property type="match status" value="1"/>
</dbReference>
<feature type="active site" description="Proton acceptor" evidence="7">
    <location>
        <position position="65"/>
    </location>
</feature>
<dbReference type="AlphaFoldDB" id="A0A9D1K3G3"/>
<dbReference type="InterPro" id="IPR036291">
    <property type="entry name" value="NAD(P)-bd_dom_sf"/>
</dbReference>
<comment type="pathway">
    <text evidence="1 7">Metabolic intermediate biosynthesis; chorismate biosynthesis; chorismate from D-erythrose 4-phosphate and phosphoenolpyruvate: step 4/7.</text>
</comment>
<feature type="binding site" evidence="7">
    <location>
        <position position="223"/>
    </location>
    <ligand>
        <name>NADP(+)</name>
        <dbReference type="ChEBI" id="CHEBI:58349"/>
    </ligand>
</feature>
<comment type="caution">
    <text evidence="7">Lacks conserved residue(s) required for the propagation of feature annotation.</text>
</comment>
<dbReference type="Gene3D" id="3.40.50.10860">
    <property type="entry name" value="Leucine Dehydrogenase, chain A, domain 1"/>
    <property type="match status" value="1"/>
</dbReference>
<name>A0A9D1K3G3_9BACT</name>
<evidence type="ECO:0000256" key="5">
    <source>
        <dbReference type="ARBA" id="ARBA00023002"/>
    </source>
</evidence>
<dbReference type="Proteomes" id="UP000824139">
    <property type="component" value="Unassembled WGS sequence"/>
</dbReference>
<dbReference type="CDD" id="cd01065">
    <property type="entry name" value="NAD_bind_Shikimate_DH"/>
    <property type="match status" value="1"/>
</dbReference>
<evidence type="ECO:0000313" key="10">
    <source>
        <dbReference type="EMBL" id="HIS82717.1"/>
    </source>
</evidence>
<feature type="binding site" evidence="7">
    <location>
        <begin position="14"/>
        <end position="16"/>
    </location>
    <ligand>
        <name>shikimate</name>
        <dbReference type="ChEBI" id="CHEBI:36208"/>
    </ligand>
</feature>
<evidence type="ECO:0000256" key="6">
    <source>
        <dbReference type="ARBA" id="ARBA00023141"/>
    </source>
</evidence>
<dbReference type="Gene3D" id="3.40.50.720">
    <property type="entry name" value="NAD(P)-binding Rossmann-like Domain"/>
    <property type="match status" value="1"/>
</dbReference>
<dbReference type="GO" id="GO:0005829">
    <property type="term" value="C:cytosol"/>
    <property type="evidence" value="ECO:0007669"/>
    <property type="project" value="TreeGrafter"/>
</dbReference>
<dbReference type="InterPro" id="IPR022893">
    <property type="entry name" value="Shikimate_DH_fam"/>
</dbReference>
<keyword evidence="5 7" id="KW-0560">Oxidoreductase</keyword>
<comment type="caution">
    <text evidence="10">The sequence shown here is derived from an EMBL/GenBank/DDBJ whole genome shotgun (WGS) entry which is preliminary data.</text>
</comment>
<dbReference type="InterPro" id="IPR046346">
    <property type="entry name" value="Aminoacid_DH-like_N_sf"/>
</dbReference>
<keyword evidence="4 7" id="KW-0521">NADP</keyword>
<organism evidence="10 11">
    <name type="scientific">Candidatus Scatenecus faecavium</name>
    <dbReference type="NCBI Taxonomy" id="2840915"/>
    <lineage>
        <taxon>Bacteria</taxon>
        <taxon>Candidatus Scatenecus</taxon>
    </lineage>
</organism>
<dbReference type="SUPFAM" id="SSF51735">
    <property type="entry name" value="NAD(P)-binding Rossmann-fold domains"/>
    <property type="match status" value="1"/>
</dbReference>
<dbReference type="EC" id="1.1.1.25" evidence="2 7"/>
<evidence type="ECO:0000259" key="8">
    <source>
        <dbReference type="Pfam" id="PF08501"/>
    </source>
</evidence>
<dbReference type="GO" id="GO:0009423">
    <property type="term" value="P:chorismate biosynthetic process"/>
    <property type="evidence" value="ECO:0007669"/>
    <property type="project" value="UniProtKB-UniRule"/>
</dbReference>
<gene>
    <name evidence="7 10" type="primary">aroE</name>
    <name evidence="10" type="ORF">IAD41_03830</name>
</gene>
<evidence type="ECO:0000256" key="7">
    <source>
        <dbReference type="HAMAP-Rule" id="MF_00222"/>
    </source>
</evidence>
<feature type="binding site" evidence="7">
    <location>
        <position position="61"/>
    </location>
    <ligand>
        <name>shikimate</name>
        <dbReference type="ChEBI" id="CHEBI:36208"/>
    </ligand>
</feature>
<sequence>MQKFGLIGFPLGHSISAFIHKAGFESLGINASYELLETDPEVLVDRVKFLKRENYSGFNVTIPLKLPITLFINEVDKYADIAGAVNTVKINADKTLSGYNTDASGFKKAIPKDIDLKGANVALLGTGGASRAAVLALSECGVSEIGVYTRNIPNAMDYLAYMRRKFPEITFTAYQIDQVRDLSRYQMLVNTTPIGMQGRSADMTPVEENVLKTMPENSTVYDVIYNPKKTILLKTAEKLGLRTINGLDMLIYQAISAQEIWFGRTPDFNAMKIAALENL</sequence>
<keyword evidence="6 7" id="KW-0057">Aromatic amino acid biosynthesis</keyword>
<dbReference type="Pfam" id="PF18317">
    <property type="entry name" value="SDH_C"/>
    <property type="match status" value="1"/>
</dbReference>
<dbReference type="NCBIfam" id="TIGR00507">
    <property type="entry name" value="aroE"/>
    <property type="match status" value="1"/>
</dbReference>
<evidence type="ECO:0000256" key="1">
    <source>
        <dbReference type="ARBA" id="ARBA00004871"/>
    </source>
</evidence>
<dbReference type="PANTHER" id="PTHR21089">
    <property type="entry name" value="SHIKIMATE DEHYDROGENASE"/>
    <property type="match status" value="1"/>
</dbReference>
<reference evidence="10" key="2">
    <citation type="journal article" date="2021" name="PeerJ">
        <title>Extensive microbial diversity within the chicken gut microbiome revealed by metagenomics and culture.</title>
        <authorList>
            <person name="Gilroy R."/>
            <person name="Ravi A."/>
            <person name="Getino M."/>
            <person name="Pursley I."/>
            <person name="Horton D.L."/>
            <person name="Alikhan N.F."/>
            <person name="Baker D."/>
            <person name="Gharbi K."/>
            <person name="Hall N."/>
            <person name="Watson M."/>
            <person name="Adriaenssens E.M."/>
            <person name="Foster-Nyarko E."/>
            <person name="Jarju S."/>
            <person name="Secka A."/>
            <person name="Antonio M."/>
            <person name="Oren A."/>
            <person name="Chaudhuri R.R."/>
            <person name="La Ragione R."/>
            <person name="Hildebrand F."/>
            <person name="Pallen M.J."/>
        </authorList>
    </citation>
    <scope>NUCLEOTIDE SEQUENCE</scope>
    <source>
        <strain evidence="10">CHK152-2994</strain>
    </source>
</reference>
<dbReference type="Pfam" id="PF08501">
    <property type="entry name" value="Shikimate_dh_N"/>
    <property type="match status" value="1"/>
</dbReference>
<accession>A0A9D1K3G3</accession>
<proteinExistence type="inferred from homology"/>
<feature type="binding site" evidence="7">
    <location>
        <position position="102"/>
    </location>
    <ligand>
        <name>shikimate</name>
        <dbReference type="ChEBI" id="CHEBI:36208"/>
    </ligand>
</feature>
<feature type="binding site" evidence="7">
    <location>
        <position position="246"/>
    </location>
    <ligand>
        <name>NADP(+)</name>
        <dbReference type="ChEBI" id="CHEBI:58349"/>
    </ligand>
</feature>